<keyword evidence="5" id="KW-0449">Lipoprotein</keyword>
<keyword evidence="9" id="KW-1185">Reference proteome</keyword>
<name>A0A4Q7U3X6_9MICO</name>
<dbReference type="InterPro" id="IPR050957">
    <property type="entry name" value="BMP_lipoprotein"/>
</dbReference>
<evidence type="ECO:0000256" key="6">
    <source>
        <dbReference type="SAM" id="SignalP"/>
    </source>
</evidence>
<dbReference type="AlphaFoldDB" id="A0A4Q7U3X6"/>
<evidence type="ECO:0000313" key="8">
    <source>
        <dbReference type="EMBL" id="RZT66872.1"/>
    </source>
</evidence>
<keyword evidence="4" id="KW-0472">Membrane</keyword>
<protein>
    <submittedName>
        <fullName evidence="8">Basic membrane protein A</fullName>
    </submittedName>
</protein>
<dbReference type="RefSeq" id="WP_157992997.1">
    <property type="nucleotide sequence ID" value="NZ_QYAG01000001.1"/>
</dbReference>
<dbReference type="EMBL" id="SHKI01000003">
    <property type="protein sequence ID" value="RZT66872.1"/>
    <property type="molecule type" value="Genomic_DNA"/>
</dbReference>
<comment type="subcellular location">
    <subcellularLocation>
        <location evidence="1">Cell membrane</location>
    </subcellularLocation>
</comment>
<dbReference type="PANTHER" id="PTHR34296">
    <property type="entry name" value="TRANSCRIPTIONAL ACTIVATOR PROTEIN MED"/>
    <property type="match status" value="1"/>
</dbReference>
<reference evidence="8 9" key="1">
    <citation type="journal article" date="2015" name="Stand. Genomic Sci.">
        <title>Genomic Encyclopedia of Bacterial and Archaeal Type Strains, Phase III: the genomes of soil and plant-associated and newly described type strains.</title>
        <authorList>
            <person name="Whitman W.B."/>
            <person name="Woyke T."/>
            <person name="Klenk H.P."/>
            <person name="Zhou Y."/>
            <person name="Lilburn T.G."/>
            <person name="Beck B.J."/>
            <person name="De Vos P."/>
            <person name="Vandamme P."/>
            <person name="Eisen J.A."/>
            <person name="Garrity G."/>
            <person name="Hugenholtz P."/>
            <person name="Kyrpides N.C."/>
        </authorList>
    </citation>
    <scope>NUCLEOTIDE SEQUENCE [LARGE SCALE GENOMIC DNA]</scope>
    <source>
        <strain evidence="8 9">RF6</strain>
    </source>
</reference>
<comment type="caution">
    <text evidence="8">The sequence shown here is derived from an EMBL/GenBank/DDBJ whole genome shotgun (WGS) entry which is preliminary data.</text>
</comment>
<dbReference type="Pfam" id="PF02608">
    <property type="entry name" value="Bmp"/>
    <property type="match status" value="1"/>
</dbReference>
<feature type="signal peptide" evidence="6">
    <location>
        <begin position="1"/>
        <end position="27"/>
    </location>
</feature>
<keyword evidence="3 6" id="KW-0732">Signal</keyword>
<dbReference type="OrthoDB" id="9784230at2"/>
<evidence type="ECO:0000256" key="1">
    <source>
        <dbReference type="ARBA" id="ARBA00004236"/>
    </source>
</evidence>
<dbReference type="PANTHER" id="PTHR34296:SF2">
    <property type="entry name" value="ABC TRANSPORTER GUANOSINE-BINDING PROTEIN NUPN"/>
    <property type="match status" value="1"/>
</dbReference>
<dbReference type="GO" id="GO:0005886">
    <property type="term" value="C:plasma membrane"/>
    <property type="evidence" value="ECO:0007669"/>
    <property type="project" value="UniProtKB-SubCell"/>
</dbReference>
<accession>A0A4Q7U3X6</accession>
<feature type="domain" description="ABC transporter substrate-binding protein PnrA-like" evidence="7">
    <location>
        <begin position="45"/>
        <end position="339"/>
    </location>
</feature>
<evidence type="ECO:0000256" key="3">
    <source>
        <dbReference type="ARBA" id="ARBA00022729"/>
    </source>
</evidence>
<dbReference type="Gene3D" id="3.40.50.2300">
    <property type="match status" value="2"/>
</dbReference>
<dbReference type="Proteomes" id="UP000291832">
    <property type="component" value="Unassembled WGS sequence"/>
</dbReference>
<evidence type="ECO:0000256" key="4">
    <source>
        <dbReference type="ARBA" id="ARBA00023136"/>
    </source>
</evidence>
<feature type="chain" id="PRO_5039245917" evidence="6">
    <location>
        <begin position="28"/>
        <end position="340"/>
    </location>
</feature>
<evidence type="ECO:0000256" key="5">
    <source>
        <dbReference type="ARBA" id="ARBA00023288"/>
    </source>
</evidence>
<gene>
    <name evidence="8" type="ORF">EV139_0999</name>
</gene>
<organism evidence="8 9">
    <name type="scientific">Leucobacter luti</name>
    <dbReference type="NCBI Taxonomy" id="340320"/>
    <lineage>
        <taxon>Bacteria</taxon>
        <taxon>Bacillati</taxon>
        <taxon>Actinomycetota</taxon>
        <taxon>Actinomycetes</taxon>
        <taxon>Micrococcales</taxon>
        <taxon>Microbacteriaceae</taxon>
        <taxon>Leucobacter</taxon>
    </lineage>
</organism>
<dbReference type="InterPro" id="IPR003760">
    <property type="entry name" value="PnrA-like"/>
</dbReference>
<evidence type="ECO:0000256" key="2">
    <source>
        <dbReference type="ARBA" id="ARBA00022475"/>
    </source>
</evidence>
<evidence type="ECO:0000313" key="9">
    <source>
        <dbReference type="Proteomes" id="UP000291832"/>
    </source>
</evidence>
<evidence type="ECO:0000259" key="7">
    <source>
        <dbReference type="Pfam" id="PF02608"/>
    </source>
</evidence>
<sequence length="340" mass="34419">MTPNHSLHRTRPLAALALTAAAALALAGCSGQAPSAGGGDADALNIGIFVDNAFGDGDFFDQASLAEDTLVESFGATVNTYEGQLEAQNFAPLLQDAADRNDIVYVLGFEAIDAMVDAAEANPDTQFVFIDGEAGSPEITSAVFRTQEGCFMAGALAATVNAAAGASTAGFIGGVNAPVVENCESGYTQGVAQVAADQSVASQYVGSFVDPGKGAEIATTLASTRGAYAMFAYAGLSGSGVFDAAKAGAQVAPIGVVADKSALAPGSVPGSLIMRVDSVIVDLTEQYVDGTLERGAVLDFGFAEDGWAMAYDEALVDSEGISALEELQEAIVAGDVQINE</sequence>
<proteinExistence type="predicted"/>
<keyword evidence="2" id="KW-1003">Cell membrane</keyword>